<comment type="caution">
    <text evidence="2">The sequence shown here is derived from an EMBL/GenBank/DDBJ whole genome shotgun (WGS) entry which is preliminary data.</text>
</comment>
<accession>A0A927PL13</accession>
<dbReference type="RefSeq" id="WP_192038740.1">
    <property type="nucleotide sequence ID" value="NZ_JACYWE010000003.1"/>
</dbReference>
<evidence type="ECO:0000313" key="2">
    <source>
        <dbReference type="EMBL" id="MBD8506298.1"/>
    </source>
</evidence>
<protein>
    <recommendedName>
        <fullName evidence="4">DUF2567 domain-containing protein</fullName>
    </recommendedName>
</protein>
<evidence type="ECO:0000313" key="3">
    <source>
        <dbReference type="Proteomes" id="UP000642993"/>
    </source>
</evidence>
<feature type="transmembrane region" description="Helical" evidence="1">
    <location>
        <begin position="123"/>
        <end position="143"/>
    </location>
</feature>
<name>A0A927PL13_9ACTN</name>
<keyword evidence="1" id="KW-1133">Transmembrane helix</keyword>
<keyword evidence="1" id="KW-0472">Membrane</keyword>
<organism evidence="2 3">
    <name type="scientific">Lolliginicoccus lacisalsi</name>
    <dbReference type="NCBI Taxonomy" id="2742202"/>
    <lineage>
        <taxon>Bacteria</taxon>
        <taxon>Bacillati</taxon>
        <taxon>Actinomycetota</taxon>
        <taxon>Actinomycetes</taxon>
        <taxon>Mycobacteriales</taxon>
        <taxon>Hoyosellaceae</taxon>
        <taxon>Lolliginicoccus</taxon>
    </lineage>
</organism>
<keyword evidence="3" id="KW-1185">Reference proteome</keyword>
<dbReference type="EMBL" id="JACYWE010000003">
    <property type="protein sequence ID" value="MBD8506298.1"/>
    <property type="molecule type" value="Genomic_DNA"/>
</dbReference>
<proteinExistence type="predicted"/>
<feature type="transmembrane region" description="Helical" evidence="1">
    <location>
        <begin position="77"/>
        <end position="103"/>
    </location>
</feature>
<dbReference type="AlphaFoldDB" id="A0A927PL13"/>
<keyword evidence="1" id="KW-0812">Transmembrane</keyword>
<sequence length="167" mass="17056">MARILFLGVIVGLGAAAVWAVVAPSVPTLVAEQGMATVPGESTAVFDAVMYFAGITVIAGIVLGIGAWLVVAVRGPLAVVMLAASAGLGSWIAATVGTLLAGLRNQDPVPAGDLMMVSVPPEMSLWQALLIQPLVAVFVYFLAAGMSDDPGLGVEARSQRRRETVSA</sequence>
<feature type="transmembrane region" description="Helical" evidence="1">
    <location>
        <begin position="44"/>
        <end position="70"/>
    </location>
</feature>
<gene>
    <name evidence="2" type="ORF">HT102_07370</name>
</gene>
<evidence type="ECO:0000256" key="1">
    <source>
        <dbReference type="SAM" id="Phobius"/>
    </source>
</evidence>
<reference evidence="2" key="1">
    <citation type="submission" date="2020-09" db="EMBL/GenBank/DDBJ databases">
        <title>Hoyosella lacisalsi sp. nov., a halotolerant actinobacterium isolated from soil of Lake Gudzhirganskoe.</title>
        <authorList>
            <person name="Yang Q."/>
            <person name="Guo P.Y."/>
            <person name="Liu S.W."/>
            <person name="Li F.N."/>
            <person name="Sun C.H."/>
        </authorList>
    </citation>
    <scope>NUCLEOTIDE SEQUENCE</scope>
    <source>
        <strain evidence="2">G463</strain>
    </source>
</reference>
<dbReference type="Proteomes" id="UP000642993">
    <property type="component" value="Unassembled WGS sequence"/>
</dbReference>
<evidence type="ECO:0008006" key="4">
    <source>
        <dbReference type="Google" id="ProtNLM"/>
    </source>
</evidence>